<dbReference type="SMART" id="SM00482">
    <property type="entry name" value="POLAc"/>
    <property type="match status" value="1"/>
</dbReference>
<dbReference type="Gene3D" id="1.20.1060.10">
    <property type="entry name" value="Taq DNA Polymerase, Chain T, domain 4"/>
    <property type="match status" value="1"/>
</dbReference>
<keyword evidence="10 17" id="KW-0378">Hydrolase</keyword>
<dbReference type="InterPro" id="IPR029060">
    <property type="entry name" value="PIN-like_dom_sf"/>
</dbReference>
<evidence type="ECO:0000313" key="23">
    <source>
        <dbReference type="Proteomes" id="UP000541185"/>
    </source>
</evidence>
<dbReference type="SUPFAM" id="SSF88723">
    <property type="entry name" value="PIN domain-like"/>
    <property type="match status" value="1"/>
</dbReference>
<evidence type="ECO:0000256" key="17">
    <source>
        <dbReference type="RuleBase" id="RU004460"/>
    </source>
</evidence>
<comment type="catalytic activity">
    <reaction evidence="15 17">
        <text>DNA(n) + a 2'-deoxyribonucleoside 5'-triphosphate = DNA(n+1) + diphosphate</text>
        <dbReference type="Rhea" id="RHEA:22508"/>
        <dbReference type="Rhea" id="RHEA-COMP:17339"/>
        <dbReference type="Rhea" id="RHEA-COMP:17340"/>
        <dbReference type="ChEBI" id="CHEBI:33019"/>
        <dbReference type="ChEBI" id="CHEBI:61560"/>
        <dbReference type="ChEBI" id="CHEBI:173112"/>
        <dbReference type="EC" id="2.7.7.7"/>
    </reaction>
</comment>
<dbReference type="InterPro" id="IPR043502">
    <property type="entry name" value="DNA/RNA_pol_sf"/>
</dbReference>
<dbReference type="Pfam" id="PF01367">
    <property type="entry name" value="5_3_exonuc"/>
    <property type="match status" value="1"/>
</dbReference>
<dbReference type="InterPro" id="IPR019760">
    <property type="entry name" value="DNA-dir_DNA_pol_A_CS"/>
</dbReference>
<evidence type="ECO:0000256" key="2">
    <source>
        <dbReference type="ARBA" id="ARBA00011541"/>
    </source>
</evidence>
<dbReference type="InterPro" id="IPR018320">
    <property type="entry name" value="DNA_polymerase_1"/>
</dbReference>
<dbReference type="InterPro" id="IPR008918">
    <property type="entry name" value="HhH2"/>
</dbReference>
<evidence type="ECO:0000256" key="16">
    <source>
        <dbReference type="NCBIfam" id="TIGR00593"/>
    </source>
</evidence>
<dbReference type="EC" id="2.7.7.7" evidence="3 16"/>
<organism evidence="22 23">
    <name type="scientific">Ramlibacter agri</name>
    <dbReference type="NCBI Taxonomy" id="2728837"/>
    <lineage>
        <taxon>Bacteria</taxon>
        <taxon>Pseudomonadati</taxon>
        <taxon>Pseudomonadota</taxon>
        <taxon>Betaproteobacteria</taxon>
        <taxon>Burkholderiales</taxon>
        <taxon>Comamonadaceae</taxon>
        <taxon>Ramlibacter</taxon>
    </lineage>
</organism>
<dbReference type="Gene3D" id="3.40.50.1010">
    <property type="entry name" value="5'-nuclease"/>
    <property type="match status" value="1"/>
</dbReference>
<dbReference type="PANTHER" id="PTHR10133:SF27">
    <property type="entry name" value="DNA POLYMERASE NU"/>
    <property type="match status" value="1"/>
</dbReference>
<evidence type="ECO:0000259" key="21">
    <source>
        <dbReference type="SMART" id="SM00482"/>
    </source>
</evidence>
<evidence type="ECO:0000256" key="18">
    <source>
        <dbReference type="SAM" id="MobiDB-lite"/>
    </source>
</evidence>
<dbReference type="NCBIfam" id="TIGR00593">
    <property type="entry name" value="pola"/>
    <property type="match status" value="1"/>
</dbReference>
<evidence type="ECO:0000256" key="7">
    <source>
        <dbReference type="ARBA" id="ARBA00022705"/>
    </source>
</evidence>
<evidence type="ECO:0000256" key="6">
    <source>
        <dbReference type="ARBA" id="ARBA00022695"/>
    </source>
</evidence>
<dbReference type="InterPro" id="IPR002298">
    <property type="entry name" value="DNA_polymerase_A"/>
</dbReference>
<dbReference type="PANTHER" id="PTHR10133">
    <property type="entry name" value="DNA POLYMERASE I"/>
    <property type="match status" value="1"/>
</dbReference>
<evidence type="ECO:0000256" key="10">
    <source>
        <dbReference type="ARBA" id="ARBA00022801"/>
    </source>
</evidence>
<keyword evidence="23" id="KW-1185">Reference proteome</keyword>
<evidence type="ECO:0000256" key="3">
    <source>
        <dbReference type="ARBA" id="ARBA00012417"/>
    </source>
</evidence>
<evidence type="ECO:0000313" key="22">
    <source>
        <dbReference type="EMBL" id="NML46696.1"/>
    </source>
</evidence>
<dbReference type="InterPro" id="IPR020046">
    <property type="entry name" value="5-3_exonucl_a-hlix_arch_N"/>
</dbReference>
<comment type="similarity">
    <text evidence="1 17">Belongs to the DNA polymerase type-A family.</text>
</comment>
<dbReference type="GO" id="GO:0003677">
    <property type="term" value="F:DNA binding"/>
    <property type="evidence" value="ECO:0007669"/>
    <property type="project" value="UniProtKB-UniRule"/>
</dbReference>
<dbReference type="Proteomes" id="UP000541185">
    <property type="component" value="Unassembled WGS sequence"/>
</dbReference>
<dbReference type="GO" id="GO:0006302">
    <property type="term" value="P:double-strand break repair"/>
    <property type="evidence" value="ECO:0007669"/>
    <property type="project" value="TreeGrafter"/>
</dbReference>
<evidence type="ECO:0000256" key="5">
    <source>
        <dbReference type="ARBA" id="ARBA00022679"/>
    </source>
</evidence>
<dbReference type="CDD" id="cd08637">
    <property type="entry name" value="DNA_pol_A_pol_I_C"/>
    <property type="match status" value="1"/>
</dbReference>
<evidence type="ECO:0000256" key="14">
    <source>
        <dbReference type="ARBA" id="ARBA00023204"/>
    </source>
</evidence>
<keyword evidence="12 17" id="KW-0239">DNA-directed DNA polymerase</keyword>
<dbReference type="GO" id="GO:0003887">
    <property type="term" value="F:DNA-directed DNA polymerase activity"/>
    <property type="evidence" value="ECO:0007669"/>
    <property type="project" value="UniProtKB-UniRule"/>
</dbReference>
<keyword evidence="14 17" id="KW-0234">DNA repair</keyword>
<keyword evidence="5 17" id="KW-0808">Transferase</keyword>
<evidence type="ECO:0000256" key="15">
    <source>
        <dbReference type="ARBA" id="ARBA00049244"/>
    </source>
</evidence>
<dbReference type="InterPro" id="IPR002562">
    <property type="entry name" value="3'-5'_exonuclease_dom"/>
</dbReference>
<name>A0A848H6U3_9BURK</name>
<dbReference type="AlphaFoldDB" id="A0A848H6U3"/>
<dbReference type="FunFam" id="1.10.150.20:FF:000002">
    <property type="entry name" value="DNA polymerase I"/>
    <property type="match status" value="1"/>
</dbReference>
<comment type="function">
    <text evidence="17">In addition to polymerase activity, this DNA polymerase exhibits 3'-5' and 5'-3' exonuclease activity.</text>
</comment>
<reference evidence="22 23" key="1">
    <citation type="submission" date="2020-04" db="EMBL/GenBank/DDBJ databases">
        <title>Ramlibacter sp. G-1-2-2 isolated from soil.</title>
        <authorList>
            <person name="Dahal R.H."/>
        </authorList>
    </citation>
    <scope>NUCLEOTIDE SEQUENCE [LARGE SCALE GENOMIC DNA]</scope>
    <source>
        <strain evidence="22 23">G-1-2-2</strain>
    </source>
</reference>
<evidence type="ECO:0000256" key="12">
    <source>
        <dbReference type="ARBA" id="ARBA00022932"/>
    </source>
</evidence>
<feature type="domain" description="DNA-directed DNA polymerase family A palm" evidence="21">
    <location>
        <begin position="701"/>
        <end position="907"/>
    </location>
</feature>
<comment type="caution">
    <text evidence="22">The sequence shown here is derived from an EMBL/GenBank/DDBJ whole genome shotgun (WGS) entry which is preliminary data.</text>
</comment>
<dbReference type="InterPro" id="IPR036279">
    <property type="entry name" value="5-3_exonuclease_C_sf"/>
</dbReference>
<keyword evidence="11 17" id="KW-0269">Exonuclease</keyword>
<dbReference type="PROSITE" id="PS00447">
    <property type="entry name" value="DNA_POLYMERASE_A"/>
    <property type="match status" value="1"/>
</dbReference>
<dbReference type="SUPFAM" id="SSF53098">
    <property type="entry name" value="Ribonuclease H-like"/>
    <property type="match status" value="1"/>
</dbReference>
<dbReference type="SUPFAM" id="SSF47807">
    <property type="entry name" value="5' to 3' exonuclease, C-terminal subdomain"/>
    <property type="match status" value="1"/>
</dbReference>
<evidence type="ECO:0000256" key="13">
    <source>
        <dbReference type="ARBA" id="ARBA00023125"/>
    </source>
</evidence>
<dbReference type="CDD" id="cd09859">
    <property type="entry name" value="PIN_53EXO"/>
    <property type="match status" value="1"/>
</dbReference>
<dbReference type="NCBIfam" id="NF004397">
    <property type="entry name" value="PRK05755.1"/>
    <property type="match status" value="1"/>
</dbReference>
<dbReference type="PRINTS" id="PR00868">
    <property type="entry name" value="DNAPOLI"/>
</dbReference>
<dbReference type="CDD" id="cd09898">
    <property type="entry name" value="H3TH_53EXO"/>
    <property type="match status" value="1"/>
</dbReference>
<evidence type="ECO:0000256" key="8">
    <source>
        <dbReference type="ARBA" id="ARBA00022722"/>
    </source>
</evidence>
<keyword evidence="13 17" id="KW-0238">DNA-binding</keyword>
<dbReference type="FunFam" id="3.30.420.10:FF:000026">
    <property type="entry name" value="DNA polymerase I"/>
    <property type="match status" value="1"/>
</dbReference>
<keyword evidence="7 17" id="KW-0235">DNA replication</keyword>
<gene>
    <name evidence="17 22" type="primary">polA</name>
    <name evidence="22" type="ORF">HHL11_23325</name>
</gene>
<feature type="domain" description="3'-5' exonuclease" evidence="19">
    <location>
        <begin position="347"/>
        <end position="533"/>
    </location>
</feature>
<dbReference type="InterPro" id="IPR020045">
    <property type="entry name" value="DNA_polI_H3TH"/>
</dbReference>
<dbReference type="SUPFAM" id="SSF56672">
    <property type="entry name" value="DNA/RNA polymerases"/>
    <property type="match status" value="1"/>
</dbReference>
<dbReference type="SMART" id="SM00475">
    <property type="entry name" value="53EXOc"/>
    <property type="match status" value="1"/>
</dbReference>
<dbReference type="InterPro" id="IPR012337">
    <property type="entry name" value="RNaseH-like_sf"/>
</dbReference>
<evidence type="ECO:0000256" key="1">
    <source>
        <dbReference type="ARBA" id="ARBA00007705"/>
    </source>
</evidence>
<dbReference type="InterPro" id="IPR036397">
    <property type="entry name" value="RNaseH_sf"/>
</dbReference>
<dbReference type="SMART" id="SM00474">
    <property type="entry name" value="35EXOc"/>
    <property type="match status" value="1"/>
</dbReference>
<dbReference type="CDD" id="cd06139">
    <property type="entry name" value="DNA_polA_I_Ecoli_like_exo"/>
    <property type="match status" value="1"/>
</dbReference>
<dbReference type="FunFam" id="1.20.1060.10:FF:000001">
    <property type="entry name" value="DNA polymerase I"/>
    <property type="match status" value="1"/>
</dbReference>
<dbReference type="GO" id="GO:0008409">
    <property type="term" value="F:5'-3' exonuclease activity"/>
    <property type="evidence" value="ECO:0007669"/>
    <property type="project" value="UniProtKB-UniRule"/>
</dbReference>
<dbReference type="GO" id="GO:0008408">
    <property type="term" value="F:3'-5' exonuclease activity"/>
    <property type="evidence" value="ECO:0007669"/>
    <property type="project" value="UniProtKB-UniRule"/>
</dbReference>
<keyword evidence="9 17" id="KW-0227">DNA damage</keyword>
<evidence type="ECO:0000256" key="11">
    <source>
        <dbReference type="ARBA" id="ARBA00022839"/>
    </source>
</evidence>
<feature type="region of interest" description="Disordered" evidence="18">
    <location>
        <begin position="311"/>
        <end position="337"/>
    </location>
</feature>
<comment type="subunit">
    <text evidence="2">Single-chain monomer with multiple functions.</text>
</comment>
<dbReference type="Gene3D" id="1.10.150.20">
    <property type="entry name" value="5' to 3' exonuclease, C-terminal subdomain"/>
    <property type="match status" value="2"/>
</dbReference>
<dbReference type="RefSeq" id="WP_169420946.1">
    <property type="nucleotide sequence ID" value="NZ_JABBFX010000002.1"/>
</dbReference>
<dbReference type="Gene3D" id="3.30.420.10">
    <property type="entry name" value="Ribonuclease H-like superfamily/Ribonuclease H"/>
    <property type="match status" value="1"/>
</dbReference>
<dbReference type="Pfam" id="PF00476">
    <property type="entry name" value="DNA_pol_A"/>
    <property type="match status" value="1"/>
</dbReference>
<dbReference type="Pfam" id="PF01612">
    <property type="entry name" value="DNA_pol_A_exo1"/>
    <property type="match status" value="1"/>
</dbReference>
<dbReference type="FunFam" id="1.10.150.20:FF:000003">
    <property type="entry name" value="DNA polymerase I"/>
    <property type="match status" value="1"/>
</dbReference>
<dbReference type="InterPro" id="IPR001098">
    <property type="entry name" value="DNA-dir_DNA_pol_A_palm_dom"/>
</dbReference>
<protein>
    <recommendedName>
        <fullName evidence="4 16">DNA polymerase I</fullName>
        <ecNumber evidence="3 16">2.7.7.7</ecNumber>
    </recommendedName>
</protein>
<dbReference type="EMBL" id="JABBFX010000002">
    <property type="protein sequence ID" value="NML46696.1"/>
    <property type="molecule type" value="Genomic_DNA"/>
</dbReference>
<sequence length="943" mass="105207">MSNTDDHVPQPEPKTLLLVDGSSYLYRAFHAMPDLRAVPGDPASAATGAIRGMINMMQKLRKDVRADYAACIFDAPGGTFRDELYPEYKATRSPMPPDLRTQIDPIHEVVRLLGWKVLNVPGVEADDVIGTLACLGTRHGMRTIISSGDKDLSQLVNESVTVIDTMNDRRRDVAGVEAEFGVPPRLMVDYQTLVGDTVDNVPGVNKVGPKTAVKLLQEWGSVDNLVANADKVKGAVGENLRKALDWLPKGRALVTIRTDCDLKDHIPGFPALEDIVINGQDSEKLKEFYERYGFKGLVKQLETHDVPPELLEEHQSRKKVGPGERQPAGLFDEPDLSGPSQVTNLQYDTVFTWEAFDTWLARIEAAPLVALDTETNSLDEMRADIVGLSFSTEPGVACYIPLGHNYPDAPEQLPLEEVLAKLKPWLENPEKHKLGQHVKYDRHVFANHGIEVRGYVHDTMLQSYVLEVHKPHGLASLAERHLGRTGIDYETIAGKGVHQITFNQVSIDKAAEYSCEDSDQTIDVHRVLWPRLEQDSKLKFIYDLEIRSSEALYRIERNGVLIDGTELERQSKDLGHRIVQLERDAHELAGQPFNLGSPKQLGEILFVKLGLPVVKKTASGAPSTDEEVLEKLADDYPLPAKVLEHRSLAKLKGTYTDKLAQLAHPRTGRVHTHYAQAVAVTGRLSSNDPNLQNIPVRTAEGRRVREAFIAPAGHRIASADYSQIELRIMAHISEDEALLRAFRENIDVHRATASEVFGVPVEQVSSEQRRYAKVINFGLIYGMSSFGLARNLGIENAAAKSYIDRYFQRYPGVKTYMDETRLAAKSRGYVETVFGRRLYLPEINSPNGPRRGSAERQAINAPMQGTAADLIKLSMVKVQETLDREQRRTKMIMQVHDELVFEVPEDEVDWLKAEIPRLMASVAELQVPLLAEIGVGANWEEAH</sequence>
<evidence type="ECO:0000256" key="9">
    <source>
        <dbReference type="ARBA" id="ARBA00022763"/>
    </source>
</evidence>
<keyword evidence="8" id="KW-0540">Nuclease</keyword>
<evidence type="ECO:0000259" key="19">
    <source>
        <dbReference type="SMART" id="SM00474"/>
    </source>
</evidence>
<evidence type="ECO:0000259" key="20">
    <source>
        <dbReference type="SMART" id="SM00475"/>
    </source>
</evidence>
<keyword evidence="6 17" id="KW-0548">Nucleotidyltransferase</keyword>
<dbReference type="InterPro" id="IPR002421">
    <property type="entry name" value="5-3_exonuclease"/>
</dbReference>
<dbReference type="GO" id="GO:0006261">
    <property type="term" value="P:DNA-templated DNA replication"/>
    <property type="evidence" value="ECO:0007669"/>
    <property type="project" value="UniProtKB-UniRule"/>
</dbReference>
<accession>A0A848H6U3</accession>
<proteinExistence type="inferred from homology"/>
<feature type="domain" description="5'-3' exonuclease" evidence="20">
    <location>
        <begin position="13"/>
        <end position="267"/>
    </location>
</feature>
<evidence type="ECO:0000256" key="4">
    <source>
        <dbReference type="ARBA" id="ARBA00020311"/>
    </source>
</evidence>
<dbReference type="Pfam" id="PF02739">
    <property type="entry name" value="5_3_exonuc_N"/>
    <property type="match status" value="1"/>
</dbReference>
<dbReference type="SMART" id="SM00279">
    <property type="entry name" value="HhH2"/>
    <property type="match status" value="1"/>
</dbReference>
<dbReference type="Gene3D" id="3.30.70.370">
    <property type="match status" value="1"/>
</dbReference>